<sequence>MGRDLVFIHSAGPQGGDNGSTRFVARLKDRLGGNFTLSAPAMPDPERPDINQWLGGIEKAVSQAAPGLVLVGHSLGGSTILQFLARNPEIWRENSHLSAVFIIASPFWGLTDWEIDEFTLTKDEVRILGDCKVIHFCHSRDDRIVGFDHFQTYVNRLPAAGKIVLESAGHLLLDGDIDSLVKEILIYG</sequence>
<dbReference type="Gene3D" id="3.40.50.1820">
    <property type="entry name" value="alpha/beta hydrolase"/>
    <property type="match status" value="1"/>
</dbReference>
<reference evidence="1" key="1">
    <citation type="submission" date="2020-12" db="EMBL/GenBank/DDBJ databases">
        <title>Oil enriched cultivation method for isolating marine PHA-producing bacteria.</title>
        <authorList>
            <person name="Zheng W."/>
            <person name="Yu S."/>
            <person name="Huang Y."/>
        </authorList>
    </citation>
    <scope>NUCLEOTIDE SEQUENCE</scope>
    <source>
        <strain evidence="1">SY-2-3</strain>
    </source>
</reference>
<dbReference type="SUPFAM" id="SSF53474">
    <property type="entry name" value="alpha/beta-Hydrolases"/>
    <property type="match status" value="1"/>
</dbReference>
<accession>A0A8I1SHM5</accession>
<evidence type="ECO:0000313" key="2">
    <source>
        <dbReference type="Proteomes" id="UP000664405"/>
    </source>
</evidence>
<dbReference type="PANTHER" id="PTHR15394">
    <property type="entry name" value="SERINE HYDROLASE RBBP9"/>
    <property type="match status" value="1"/>
</dbReference>
<dbReference type="Proteomes" id="UP000664405">
    <property type="component" value="Unassembled WGS sequence"/>
</dbReference>
<organism evidence="1 2">
    <name type="scientific">Thalassospira povalilytica</name>
    <dbReference type="NCBI Taxonomy" id="732237"/>
    <lineage>
        <taxon>Bacteria</taxon>
        <taxon>Pseudomonadati</taxon>
        <taxon>Pseudomonadota</taxon>
        <taxon>Alphaproteobacteria</taxon>
        <taxon>Rhodospirillales</taxon>
        <taxon>Thalassospiraceae</taxon>
        <taxon>Thalassospira</taxon>
    </lineage>
</organism>
<dbReference type="AlphaFoldDB" id="A0A8I1SHM5"/>
<name>A0A8I1SHM5_9PROT</name>
<protein>
    <submittedName>
        <fullName evidence="1">Alpha/beta hydrolase</fullName>
    </submittedName>
</protein>
<dbReference type="GO" id="GO:0016787">
    <property type="term" value="F:hydrolase activity"/>
    <property type="evidence" value="ECO:0007669"/>
    <property type="project" value="UniProtKB-KW"/>
</dbReference>
<keyword evidence="1" id="KW-0378">Hydrolase</keyword>
<comment type="caution">
    <text evidence="1">The sequence shown here is derived from an EMBL/GenBank/DDBJ whole genome shotgun (WGS) entry which is preliminary data.</text>
</comment>
<dbReference type="PANTHER" id="PTHR15394:SF3">
    <property type="entry name" value="SERINE HYDROLASE RBBP9"/>
    <property type="match status" value="1"/>
</dbReference>
<gene>
    <name evidence="1" type="ORF">JF547_02375</name>
</gene>
<proteinExistence type="predicted"/>
<dbReference type="InterPro" id="IPR010662">
    <property type="entry name" value="RBBP9/YdeN"/>
</dbReference>
<dbReference type="Pfam" id="PF06821">
    <property type="entry name" value="Ser_hydrolase"/>
    <property type="match status" value="1"/>
</dbReference>
<dbReference type="InterPro" id="IPR029058">
    <property type="entry name" value="AB_hydrolase_fold"/>
</dbReference>
<evidence type="ECO:0000313" key="1">
    <source>
        <dbReference type="EMBL" id="MBN8195353.1"/>
    </source>
</evidence>
<dbReference type="EMBL" id="JAEKJW010000001">
    <property type="protein sequence ID" value="MBN8195353.1"/>
    <property type="molecule type" value="Genomic_DNA"/>
</dbReference>
<dbReference type="RefSeq" id="WP_206926518.1">
    <property type="nucleotide sequence ID" value="NZ_JAEKJW010000001.1"/>
</dbReference>